<accession>A0A812PKI4</accession>
<comment type="caution">
    <text evidence="2">The sequence shown here is derived from an EMBL/GenBank/DDBJ whole genome shotgun (WGS) entry which is preliminary data.</text>
</comment>
<dbReference type="AlphaFoldDB" id="A0A812PKI4"/>
<evidence type="ECO:0000256" key="1">
    <source>
        <dbReference type="SAM" id="MobiDB-lite"/>
    </source>
</evidence>
<protein>
    <submittedName>
        <fullName evidence="2">GBA protein</fullName>
    </submittedName>
</protein>
<reference evidence="2" key="1">
    <citation type="submission" date="2021-02" db="EMBL/GenBank/DDBJ databases">
        <authorList>
            <person name="Dougan E. K."/>
            <person name="Rhodes N."/>
            <person name="Thang M."/>
            <person name="Chan C."/>
        </authorList>
    </citation>
    <scope>NUCLEOTIDE SEQUENCE</scope>
</reference>
<dbReference type="Proteomes" id="UP000604046">
    <property type="component" value="Unassembled WGS sequence"/>
</dbReference>
<organism evidence="2 3">
    <name type="scientific">Symbiodinium natans</name>
    <dbReference type="NCBI Taxonomy" id="878477"/>
    <lineage>
        <taxon>Eukaryota</taxon>
        <taxon>Sar</taxon>
        <taxon>Alveolata</taxon>
        <taxon>Dinophyceae</taxon>
        <taxon>Suessiales</taxon>
        <taxon>Symbiodiniaceae</taxon>
        <taxon>Symbiodinium</taxon>
    </lineage>
</organism>
<gene>
    <name evidence="2" type="primary">GBA</name>
    <name evidence="2" type="ORF">SNAT2548_LOCUS19851</name>
</gene>
<dbReference type="EMBL" id="CAJNDS010002191">
    <property type="protein sequence ID" value="CAE7365894.1"/>
    <property type="molecule type" value="Genomic_DNA"/>
</dbReference>
<feature type="compositionally biased region" description="Gly residues" evidence="1">
    <location>
        <begin position="22"/>
        <end position="31"/>
    </location>
</feature>
<proteinExistence type="predicted"/>
<sequence>MAGAQVGFSFMQHHPPRAPPAGAGGAGAGGAGTSNALNAKQVLPALGSAVEAAEAKLGSGGEAKNGTFDFTPGHQKVGKTTANKTFGDAVPVELYVDGLPSKASRGPACKDNPGCENLNGNCCPTWDGLNLGCCFTWQSPVPSTPPAYVKVPDTTAAEIAKQIL</sequence>
<name>A0A812PKI4_9DINO</name>
<dbReference type="OrthoDB" id="2160638at2759"/>
<evidence type="ECO:0000313" key="3">
    <source>
        <dbReference type="Proteomes" id="UP000604046"/>
    </source>
</evidence>
<feature type="region of interest" description="Disordered" evidence="1">
    <location>
        <begin position="1"/>
        <end position="31"/>
    </location>
</feature>
<evidence type="ECO:0000313" key="2">
    <source>
        <dbReference type="EMBL" id="CAE7365894.1"/>
    </source>
</evidence>
<keyword evidence="3" id="KW-1185">Reference proteome</keyword>